<dbReference type="HOGENOM" id="CLU_2144767_0_0_12"/>
<evidence type="ECO:0000313" key="2">
    <source>
        <dbReference type="Proteomes" id="UP000009223"/>
    </source>
</evidence>
<gene>
    <name evidence="1" type="ordered locus">TREPR_2262</name>
</gene>
<accession>F5YIE4</accession>
<dbReference type="EMBL" id="CP001843">
    <property type="protein sequence ID" value="AEF86113.1"/>
    <property type="molecule type" value="Genomic_DNA"/>
</dbReference>
<dbReference type="KEGG" id="tpi:TREPR_2262"/>
<reference evidence="2" key="1">
    <citation type="submission" date="2009-12" db="EMBL/GenBank/DDBJ databases">
        <title>Complete sequence of Treponema primitia strain ZAS-2.</title>
        <authorList>
            <person name="Tetu S.G."/>
            <person name="Matson E."/>
            <person name="Ren Q."/>
            <person name="Seshadri R."/>
            <person name="Elbourne L."/>
            <person name="Hassan K.A."/>
            <person name="Durkin A."/>
            <person name="Radune D."/>
            <person name="Mohamoud Y."/>
            <person name="Shay R."/>
            <person name="Jin S."/>
            <person name="Zhang X."/>
            <person name="Lucey K."/>
            <person name="Ballor N.R."/>
            <person name="Ottesen E."/>
            <person name="Rosenthal R."/>
            <person name="Allen A."/>
            <person name="Leadbetter J.R."/>
            <person name="Paulsen I.T."/>
        </authorList>
    </citation>
    <scope>NUCLEOTIDE SEQUENCE [LARGE SCALE GENOMIC DNA]</scope>
    <source>
        <strain evidence="2">ATCC BAA-887 / DSM 12427 / ZAS-2</strain>
    </source>
</reference>
<name>F5YIE4_TREPZ</name>
<dbReference type="AlphaFoldDB" id="F5YIE4"/>
<dbReference type="STRING" id="545694.TREPR_2262"/>
<keyword evidence="2" id="KW-1185">Reference proteome</keyword>
<dbReference type="RefSeq" id="WP_015707931.1">
    <property type="nucleotide sequence ID" value="NC_015578.1"/>
</dbReference>
<protein>
    <submittedName>
        <fullName evidence="1">Uncharacterized protein</fullName>
    </submittedName>
</protein>
<organism evidence="1 2">
    <name type="scientific">Treponema primitia (strain ATCC BAA-887 / DSM 12427 / ZAS-2)</name>
    <dbReference type="NCBI Taxonomy" id="545694"/>
    <lineage>
        <taxon>Bacteria</taxon>
        <taxon>Pseudomonadati</taxon>
        <taxon>Spirochaetota</taxon>
        <taxon>Spirochaetia</taxon>
        <taxon>Spirochaetales</taxon>
        <taxon>Treponemataceae</taxon>
        <taxon>Treponema</taxon>
    </lineage>
</organism>
<sequence length="111" mass="13314">MRFKNDRERHLFKTRKERRLLDEFLTDETLMAHTALTLFKTKRIDPPDDVYRGLVYFINEEWKKKPGSLCLLYETKKRVQADMPPAVKEIVFDQVCYFFKVYSAVLAKEGF</sequence>
<proteinExistence type="predicted"/>
<dbReference type="Proteomes" id="UP000009223">
    <property type="component" value="Chromosome"/>
</dbReference>
<reference evidence="1 2" key="2">
    <citation type="journal article" date="2011" name="ISME J.">
        <title>RNA-seq reveals cooperative metabolic interactions between two termite-gut spirochete species in co-culture.</title>
        <authorList>
            <person name="Rosenthal A.Z."/>
            <person name="Matson E.G."/>
            <person name="Eldar A."/>
            <person name="Leadbetter J.R."/>
        </authorList>
    </citation>
    <scope>NUCLEOTIDE SEQUENCE [LARGE SCALE GENOMIC DNA]</scope>
    <source>
        <strain evidence="2">ATCC BAA-887 / DSM 12427 / ZAS-2</strain>
    </source>
</reference>
<evidence type="ECO:0000313" key="1">
    <source>
        <dbReference type="EMBL" id="AEF86113.1"/>
    </source>
</evidence>